<accession>A0A7Y3ZDQ6</accession>
<dbReference type="PROSITE" id="PS51186">
    <property type="entry name" value="GNAT"/>
    <property type="match status" value="1"/>
</dbReference>
<dbReference type="AlphaFoldDB" id="A0A7Y3ZDQ6"/>
<dbReference type="InterPro" id="IPR016181">
    <property type="entry name" value="Acyl_CoA_acyltransferase"/>
</dbReference>
<evidence type="ECO:0000259" key="1">
    <source>
        <dbReference type="PROSITE" id="PS51186"/>
    </source>
</evidence>
<dbReference type="InterPro" id="IPR000182">
    <property type="entry name" value="GNAT_dom"/>
</dbReference>
<reference evidence="2 3" key="1">
    <citation type="submission" date="2019-08" db="EMBL/GenBank/DDBJ databases">
        <title>Draft genome sequencing and comparative genomics of hatchery-associated Vibrios.</title>
        <authorList>
            <person name="Kehlet-Delgado H."/>
            <person name="Mueller R.S."/>
        </authorList>
    </citation>
    <scope>NUCLEOTIDE SEQUENCE [LARGE SCALE GENOMIC DNA]</scope>
    <source>
        <strain evidence="2 3">00-78-3</strain>
    </source>
</reference>
<gene>
    <name evidence="2" type="ORF">F0262_24400</name>
</gene>
<dbReference type="EMBL" id="VTYN01000052">
    <property type="protein sequence ID" value="NOH51156.1"/>
    <property type="molecule type" value="Genomic_DNA"/>
</dbReference>
<dbReference type="CDD" id="cd04301">
    <property type="entry name" value="NAT_SF"/>
    <property type="match status" value="1"/>
</dbReference>
<dbReference type="GO" id="GO:0016747">
    <property type="term" value="F:acyltransferase activity, transferring groups other than amino-acyl groups"/>
    <property type="evidence" value="ECO:0007669"/>
    <property type="project" value="InterPro"/>
</dbReference>
<evidence type="ECO:0000313" key="3">
    <source>
        <dbReference type="Proteomes" id="UP000572072"/>
    </source>
</evidence>
<dbReference type="Proteomes" id="UP000572072">
    <property type="component" value="Unassembled WGS sequence"/>
</dbReference>
<sequence>MNFKITVQDEVDQDIEGISLLTQTAFKEVEISRNTEHFIISHMRRTGALKVSLVAKTNDQLLGHIAFSPIQIDGQDSDWFALGPISVLPELQRTGIGSMLVKAGLNRLKQMKAGGCVLVGSPDYYKRFGFLHDTRLEYPDVPREFFLTYPIGVNHPSGVVTLNEGYWATN</sequence>
<organism evidence="2 3">
    <name type="scientific">Vibrio rotiferianus</name>
    <dbReference type="NCBI Taxonomy" id="190895"/>
    <lineage>
        <taxon>Bacteria</taxon>
        <taxon>Pseudomonadati</taxon>
        <taxon>Pseudomonadota</taxon>
        <taxon>Gammaproteobacteria</taxon>
        <taxon>Vibrionales</taxon>
        <taxon>Vibrionaceae</taxon>
        <taxon>Vibrio</taxon>
    </lineage>
</organism>
<protein>
    <submittedName>
        <fullName evidence="2">N-acetyltransferase</fullName>
    </submittedName>
</protein>
<dbReference type="Gene3D" id="3.40.630.30">
    <property type="match status" value="1"/>
</dbReference>
<feature type="domain" description="N-acetyltransferase" evidence="1">
    <location>
        <begin position="5"/>
        <end position="152"/>
    </location>
</feature>
<name>A0A7Y3ZDQ6_9VIBR</name>
<dbReference type="SUPFAM" id="SSF55729">
    <property type="entry name" value="Acyl-CoA N-acyltransferases (Nat)"/>
    <property type="match status" value="1"/>
</dbReference>
<dbReference type="RefSeq" id="WP_171359360.1">
    <property type="nucleotide sequence ID" value="NZ_VTYN01000052.1"/>
</dbReference>
<comment type="caution">
    <text evidence="2">The sequence shown here is derived from an EMBL/GenBank/DDBJ whole genome shotgun (WGS) entry which is preliminary data.</text>
</comment>
<evidence type="ECO:0000313" key="2">
    <source>
        <dbReference type="EMBL" id="NOH51156.1"/>
    </source>
</evidence>
<keyword evidence="2" id="KW-0808">Transferase</keyword>
<proteinExistence type="predicted"/>
<dbReference type="Pfam" id="PF00583">
    <property type="entry name" value="Acetyltransf_1"/>
    <property type="match status" value="1"/>
</dbReference>